<protein>
    <submittedName>
        <fullName evidence="1">Uncharacterized protein</fullName>
    </submittedName>
</protein>
<keyword evidence="2" id="KW-1185">Reference proteome</keyword>
<proteinExistence type="predicted"/>
<gene>
    <name evidence="1" type="ORF">AB1E22_00070</name>
</gene>
<dbReference type="EMBL" id="JBFMVT010000001">
    <property type="protein sequence ID" value="MEW7311135.1"/>
    <property type="molecule type" value="Genomic_DNA"/>
</dbReference>
<dbReference type="Proteomes" id="UP001555342">
    <property type="component" value="Unassembled WGS sequence"/>
</dbReference>
<evidence type="ECO:0000313" key="1">
    <source>
        <dbReference type="EMBL" id="MEW7311135.1"/>
    </source>
</evidence>
<sequence>MNTHNVKTAAPESSERWGKNIVRVLDEAHCNVACAEEANAHYGERFTRLDACVSFIRGAVAALFRQS</sequence>
<dbReference type="RefSeq" id="WP_367593515.1">
    <property type="nucleotide sequence ID" value="NZ_JBFMVT010000001.1"/>
</dbReference>
<organism evidence="1 2">
    <name type="scientific">Buttiauxella gaviniae</name>
    <dbReference type="NCBI Taxonomy" id="82990"/>
    <lineage>
        <taxon>Bacteria</taxon>
        <taxon>Pseudomonadati</taxon>
        <taxon>Pseudomonadota</taxon>
        <taxon>Gammaproteobacteria</taxon>
        <taxon>Enterobacterales</taxon>
        <taxon>Enterobacteriaceae</taxon>
        <taxon>Buttiauxella</taxon>
    </lineage>
</organism>
<accession>A0ABV3NNS7</accession>
<comment type="caution">
    <text evidence="1">The sequence shown here is derived from an EMBL/GenBank/DDBJ whole genome shotgun (WGS) entry which is preliminary data.</text>
</comment>
<evidence type="ECO:0000313" key="2">
    <source>
        <dbReference type="Proteomes" id="UP001555342"/>
    </source>
</evidence>
<reference evidence="1 2" key="1">
    <citation type="submission" date="2024-07" db="EMBL/GenBank/DDBJ databases">
        <authorList>
            <person name="Wang L."/>
        </authorList>
    </citation>
    <scope>NUCLEOTIDE SEQUENCE [LARGE SCALE GENOMIC DNA]</scope>
    <source>
        <strain evidence="1 2">WL359</strain>
    </source>
</reference>
<name>A0ABV3NNS7_9ENTR</name>